<dbReference type="InterPro" id="IPR051599">
    <property type="entry name" value="Cell_Envelope_Assoc"/>
</dbReference>
<sequence length="218" mass="24745">MSFNVFADAQTIWDYHQMHHDIQPADMIWALGSHDLRVADRAAELWHQGMAPIVVMSGGLGNFTRGHFKKPEAELFAERALDLGVPWDSILIENQSTNSGENVSLSRQLLDSKMISVKSAIAVHKPYMERRAYATIRAQWPELEVQASSPQLNLFEYCTEDICADTVINIMIGDLQRIMEYPKQGFMIQQPVPDHVQQAMDRLIEAGYTNHLLHTKSP</sequence>
<dbReference type="AlphaFoldDB" id="A0A1M6B6D4"/>
<dbReference type="PANTHER" id="PTHR30336:SF20">
    <property type="entry name" value="DUF218 DOMAIN-CONTAINING PROTEIN"/>
    <property type="match status" value="1"/>
</dbReference>
<name>A0A1M6B6D4_9BACT</name>
<dbReference type="Proteomes" id="UP000184510">
    <property type="component" value="Unassembled WGS sequence"/>
</dbReference>
<dbReference type="EMBL" id="FQYR01000002">
    <property type="protein sequence ID" value="SHI44138.1"/>
    <property type="molecule type" value="Genomic_DNA"/>
</dbReference>
<dbReference type="InterPro" id="IPR003848">
    <property type="entry name" value="DUF218"/>
</dbReference>
<proteinExistence type="predicted"/>
<feature type="domain" description="DUF218" evidence="1">
    <location>
        <begin position="28"/>
        <end position="142"/>
    </location>
</feature>
<dbReference type="Gene3D" id="3.40.50.620">
    <property type="entry name" value="HUPs"/>
    <property type="match status" value="1"/>
</dbReference>
<dbReference type="PANTHER" id="PTHR30336">
    <property type="entry name" value="INNER MEMBRANE PROTEIN, PROBABLE PERMEASE"/>
    <property type="match status" value="1"/>
</dbReference>
<dbReference type="InterPro" id="IPR014729">
    <property type="entry name" value="Rossmann-like_a/b/a_fold"/>
</dbReference>
<keyword evidence="3" id="KW-1185">Reference proteome</keyword>
<reference evidence="2 3" key="1">
    <citation type="submission" date="2016-11" db="EMBL/GenBank/DDBJ databases">
        <authorList>
            <person name="Jaros S."/>
            <person name="Januszkiewicz K."/>
            <person name="Wedrychowicz H."/>
        </authorList>
    </citation>
    <scope>NUCLEOTIDE SEQUENCE [LARGE SCALE GENOMIC DNA]</scope>
    <source>
        <strain evidence="2 3">DSM 18772</strain>
    </source>
</reference>
<accession>A0A1M6B6D4</accession>
<dbReference type="GO" id="GO:0005886">
    <property type="term" value="C:plasma membrane"/>
    <property type="evidence" value="ECO:0007669"/>
    <property type="project" value="TreeGrafter"/>
</dbReference>
<dbReference type="Pfam" id="PF02698">
    <property type="entry name" value="DUF218"/>
    <property type="match status" value="1"/>
</dbReference>
<dbReference type="CDD" id="cd06259">
    <property type="entry name" value="YdcF-like"/>
    <property type="match status" value="1"/>
</dbReference>
<dbReference type="STRING" id="1123071.SAMN02745181_0127"/>
<gene>
    <name evidence="2" type="ORF">SAMN02745181_0127</name>
</gene>
<organism evidence="2 3">
    <name type="scientific">Rubritalea squalenifaciens DSM 18772</name>
    <dbReference type="NCBI Taxonomy" id="1123071"/>
    <lineage>
        <taxon>Bacteria</taxon>
        <taxon>Pseudomonadati</taxon>
        <taxon>Verrucomicrobiota</taxon>
        <taxon>Verrucomicrobiia</taxon>
        <taxon>Verrucomicrobiales</taxon>
        <taxon>Rubritaleaceae</taxon>
        <taxon>Rubritalea</taxon>
    </lineage>
</organism>
<dbReference type="OrthoDB" id="9782395at2"/>
<dbReference type="InParanoid" id="A0A1M6B6D4"/>
<evidence type="ECO:0000313" key="3">
    <source>
        <dbReference type="Proteomes" id="UP000184510"/>
    </source>
</evidence>
<evidence type="ECO:0000313" key="2">
    <source>
        <dbReference type="EMBL" id="SHI44138.1"/>
    </source>
</evidence>
<protein>
    <submittedName>
        <fullName evidence="2">Uncharacterized SAM-binding protein YcdF, DUF218 family</fullName>
    </submittedName>
</protein>
<dbReference type="RefSeq" id="WP_143157582.1">
    <property type="nucleotide sequence ID" value="NZ_FQYR01000002.1"/>
</dbReference>
<evidence type="ECO:0000259" key="1">
    <source>
        <dbReference type="Pfam" id="PF02698"/>
    </source>
</evidence>